<keyword evidence="4" id="KW-1185">Reference proteome</keyword>
<feature type="region of interest" description="Disordered" evidence="2">
    <location>
        <begin position="1"/>
        <end position="66"/>
    </location>
</feature>
<evidence type="ECO:0000256" key="2">
    <source>
        <dbReference type="SAM" id="MobiDB-lite"/>
    </source>
</evidence>
<accession>A0A2K0W9Z7</accession>
<dbReference type="AlphaFoldDB" id="A0A2K0W9Z7"/>
<feature type="coiled-coil region" evidence="1">
    <location>
        <begin position="82"/>
        <end position="123"/>
    </location>
</feature>
<evidence type="ECO:0000313" key="4">
    <source>
        <dbReference type="Proteomes" id="UP000236664"/>
    </source>
</evidence>
<organism evidence="3 4">
    <name type="scientific">Gibberella nygamai</name>
    <name type="common">Bean root rot disease fungus</name>
    <name type="synonym">Fusarium nygamai</name>
    <dbReference type="NCBI Taxonomy" id="42673"/>
    <lineage>
        <taxon>Eukaryota</taxon>
        <taxon>Fungi</taxon>
        <taxon>Dikarya</taxon>
        <taxon>Ascomycota</taxon>
        <taxon>Pezizomycotina</taxon>
        <taxon>Sordariomycetes</taxon>
        <taxon>Hypocreomycetidae</taxon>
        <taxon>Hypocreales</taxon>
        <taxon>Nectriaceae</taxon>
        <taxon>Fusarium</taxon>
        <taxon>Fusarium fujikuroi species complex</taxon>
    </lineage>
</organism>
<evidence type="ECO:0000256" key="1">
    <source>
        <dbReference type="SAM" id="Coils"/>
    </source>
</evidence>
<feature type="compositionally biased region" description="Polar residues" evidence="2">
    <location>
        <begin position="7"/>
        <end position="27"/>
    </location>
</feature>
<sequence length="134" mass="14969">MSEQENEGPSGQQVANPSTAKSPQDGSVTVRRPATFGKKYDFSRPSPKFLRGPPPLLPRTENASRAARVKRTMAAEALGKHLKKNAEDIRALEHRYEELRSTVEALGKKYEELYETVEALQSELRGRSNCVDQV</sequence>
<dbReference type="Proteomes" id="UP000236664">
    <property type="component" value="Unassembled WGS sequence"/>
</dbReference>
<protein>
    <submittedName>
        <fullName evidence="3">Uncharacterized protein</fullName>
    </submittedName>
</protein>
<name>A0A2K0W9Z7_GIBNY</name>
<gene>
    <name evidence="3" type="ORF">FNYG_07489</name>
</gene>
<keyword evidence="1" id="KW-0175">Coiled coil</keyword>
<reference evidence="3 4" key="1">
    <citation type="submission" date="2017-06" db="EMBL/GenBank/DDBJ databases">
        <title>Genome of Fusarium nygamai isolate CS10214.</title>
        <authorList>
            <person name="Gardiner D.M."/>
            <person name="Obanor F."/>
            <person name="Kazan K."/>
        </authorList>
    </citation>
    <scope>NUCLEOTIDE SEQUENCE [LARGE SCALE GENOMIC DNA]</scope>
    <source>
        <strain evidence="3 4">CS10214</strain>
    </source>
</reference>
<dbReference type="OrthoDB" id="5043515at2759"/>
<dbReference type="EMBL" id="MTQA01000093">
    <property type="protein sequence ID" value="PNP79051.1"/>
    <property type="molecule type" value="Genomic_DNA"/>
</dbReference>
<comment type="caution">
    <text evidence="3">The sequence shown here is derived from an EMBL/GenBank/DDBJ whole genome shotgun (WGS) entry which is preliminary data.</text>
</comment>
<evidence type="ECO:0000313" key="3">
    <source>
        <dbReference type="EMBL" id="PNP79051.1"/>
    </source>
</evidence>
<proteinExistence type="predicted"/>